<sequence length="253" mass="26815">MHLTPKDEDRLLLFLAAELARRRRNRGLALTYPEARALIADEVAEAARSGASVAEAAALGASLLTDDDVLPGVPDLIGSVQVEGFFDDGQKLVTVHDPIRPGTGTVVADRAGDQHTPGEILFDDEDIVINAGRTTCSVTVTNTGDRPVQVGSHFHFFEANRALRFDRRAAFGMRLDIPSGTAIRFEPGADHDVELVTFGGTRTITGLNDMTNAGTVGAPGPEVMERLHANGFLDRTGASDDTLGEADGTAPDA</sequence>
<dbReference type="Gene3D" id="2.10.150.10">
    <property type="entry name" value="Urease, beta subunit"/>
    <property type="match status" value="1"/>
</dbReference>
<evidence type="ECO:0000256" key="4">
    <source>
        <dbReference type="HAMAP-Rule" id="MF_01954"/>
    </source>
</evidence>
<dbReference type="InterPro" id="IPR050069">
    <property type="entry name" value="Urease_subunit"/>
</dbReference>
<organism evidence="6 7">
    <name type="scientific">Gordonia desulfuricans</name>
    <dbReference type="NCBI Taxonomy" id="89051"/>
    <lineage>
        <taxon>Bacteria</taxon>
        <taxon>Bacillati</taxon>
        <taxon>Actinomycetota</taxon>
        <taxon>Actinomycetes</taxon>
        <taxon>Mycobacteriales</taxon>
        <taxon>Gordoniaceae</taxon>
        <taxon>Gordonia</taxon>
    </lineage>
</organism>
<dbReference type="SUPFAM" id="SSF54111">
    <property type="entry name" value="Urease, gamma-subunit"/>
    <property type="match status" value="1"/>
</dbReference>
<dbReference type="InterPro" id="IPR036461">
    <property type="entry name" value="Urease_betasu_sf"/>
</dbReference>
<evidence type="ECO:0000313" key="7">
    <source>
        <dbReference type="Proteomes" id="UP000466307"/>
    </source>
</evidence>
<dbReference type="NCBIfam" id="TIGR00193">
    <property type="entry name" value="urease_gam"/>
    <property type="match status" value="1"/>
</dbReference>
<evidence type="ECO:0000256" key="3">
    <source>
        <dbReference type="ARBA" id="ARBA00047778"/>
    </source>
</evidence>
<dbReference type="FunFam" id="2.10.150.10:FF:000001">
    <property type="entry name" value="Urease subunit beta"/>
    <property type="match status" value="1"/>
</dbReference>
<dbReference type="InterPro" id="IPR002019">
    <property type="entry name" value="Urease_beta-like"/>
</dbReference>
<comment type="subunit">
    <text evidence="4">Heterotrimer of UreA (gamma), UreB (beta) and UreC (alpha) subunits. Three heterotrimers associate to form the active enzyme.</text>
</comment>
<dbReference type="PANTHER" id="PTHR33569">
    <property type="entry name" value="UREASE"/>
    <property type="match status" value="1"/>
</dbReference>
<comment type="similarity">
    <text evidence="4">Belongs to the urease beta subunit family.</text>
</comment>
<comment type="caution">
    <text evidence="6">The sequence shown here is derived from an EMBL/GenBank/DDBJ whole genome shotgun (WGS) entry which is preliminary data.</text>
</comment>
<gene>
    <name evidence="4 6" type="primary">ureB</name>
    <name evidence="6" type="ORF">GYA93_10880</name>
</gene>
<dbReference type="Gene3D" id="3.30.280.10">
    <property type="entry name" value="Urease, gamma-like subunit"/>
    <property type="match status" value="1"/>
</dbReference>
<dbReference type="NCBIfam" id="NF009671">
    <property type="entry name" value="PRK13192.1"/>
    <property type="match status" value="1"/>
</dbReference>
<comment type="catalytic activity">
    <reaction evidence="3 4">
        <text>urea + 2 H2O + H(+) = hydrogencarbonate + 2 NH4(+)</text>
        <dbReference type="Rhea" id="RHEA:20557"/>
        <dbReference type="ChEBI" id="CHEBI:15377"/>
        <dbReference type="ChEBI" id="CHEBI:15378"/>
        <dbReference type="ChEBI" id="CHEBI:16199"/>
        <dbReference type="ChEBI" id="CHEBI:17544"/>
        <dbReference type="ChEBI" id="CHEBI:28938"/>
        <dbReference type="EC" id="3.5.1.5"/>
    </reaction>
</comment>
<dbReference type="GO" id="GO:0016151">
    <property type="term" value="F:nickel cation binding"/>
    <property type="evidence" value="ECO:0007669"/>
    <property type="project" value="InterPro"/>
</dbReference>
<keyword evidence="4" id="KW-0963">Cytoplasm</keyword>
<comment type="subcellular location">
    <subcellularLocation>
        <location evidence="4">Cytoplasm</location>
    </subcellularLocation>
</comment>
<dbReference type="PIRSF" id="PIRSF001225">
    <property type="entry name" value="Urease_gammabeta"/>
    <property type="match status" value="1"/>
</dbReference>
<dbReference type="Pfam" id="PF00699">
    <property type="entry name" value="Urease_beta"/>
    <property type="match status" value="1"/>
</dbReference>
<dbReference type="HAMAP" id="MF_01954">
    <property type="entry name" value="Urease_beta"/>
    <property type="match status" value="1"/>
</dbReference>
<accession>A0A7K3LPA8</accession>
<dbReference type="GO" id="GO:0043419">
    <property type="term" value="P:urea catabolic process"/>
    <property type="evidence" value="ECO:0007669"/>
    <property type="project" value="UniProtKB-UniRule"/>
</dbReference>
<evidence type="ECO:0000256" key="1">
    <source>
        <dbReference type="ARBA" id="ARBA00004897"/>
    </source>
</evidence>
<protein>
    <recommendedName>
        <fullName evidence="4">Urease subunit beta</fullName>
        <ecNumber evidence="4">3.5.1.5</ecNumber>
    </recommendedName>
    <alternativeName>
        <fullName evidence="4">Urea amidohydrolase subunit beta</fullName>
    </alternativeName>
</protein>
<dbReference type="EMBL" id="JAADZU010000029">
    <property type="protein sequence ID" value="NDK90082.1"/>
    <property type="molecule type" value="Genomic_DNA"/>
</dbReference>
<proteinExistence type="inferred from homology"/>
<dbReference type="NCBIfam" id="NF009712">
    <property type="entry name" value="PRK13241.1"/>
    <property type="match status" value="1"/>
</dbReference>
<dbReference type="Pfam" id="PF00547">
    <property type="entry name" value="Urease_gamma"/>
    <property type="match status" value="1"/>
</dbReference>
<evidence type="ECO:0000313" key="6">
    <source>
        <dbReference type="EMBL" id="NDK90082.1"/>
    </source>
</evidence>
<dbReference type="UniPathway" id="UPA00258">
    <property type="reaction ID" value="UER00370"/>
</dbReference>
<dbReference type="InterPro" id="IPR008223">
    <property type="entry name" value="Urease_gamma-beta_su"/>
</dbReference>
<dbReference type="GO" id="GO:0035550">
    <property type="term" value="C:urease complex"/>
    <property type="evidence" value="ECO:0007669"/>
    <property type="project" value="InterPro"/>
</dbReference>
<dbReference type="CDD" id="cd00390">
    <property type="entry name" value="Urease_gamma"/>
    <property type="match status" value="1"/>
</dbReference>
<dbReference type="CDD" id="cd00407">
    <property type="entry name" value="Urease_beta"/>
    <property type="match status" value="1"/>
</dbReference>
<comment type="pathway">
    <text evidence="1 4">Nitrogen metabolism; urea degradation; CO(2) and NH(3) from urea (urease route): step 1/1.</text>
</comment>
<dbReference type="InterPro" id="IPR036463">
    <property type="entry name" value="Urease_gamma_sf"/>
</dbReference>
<dbReference type="Proteomes" id="UP000466307">
    <property type="component" value="Unassembled WGS sequence"/>
</dbReference>
<dbReference type="NCBIfam" id="TIGR00192">
    <property type="entry name" value="urease_beta"/>
    <property type="match status" value="1"/>
</dbReference>
<dbReference type="GO" id="GO:0009039">
    <property type="term" value="F:urease activity"/>
    <property type="evidence" value="ECO:0007669"/>
    <property type="project" value="UniProtKB-UniRule"/>
</dbReference>
<dbReference type="PANTHER" id="PTHR33569:SF1">
    <property type="entry name" value="UREASE"/>
    <property type="match status" value="1"/>
</dbReference>
<evidence type="ECO:0000256" key="5">
    <source>
        <dbReference type="SAM" id="MobiDB-lite"/>
    </source>
</evidence>
<feature type="region of interest" description="Disordered" evidence="5">
    <location>
        <begin position="234"/>
        <end position="253"/>
    </location>
</feature>
<evidence type="ECO:0000256" key="2">
    <source>
        <dbReference type="ARBA" id="ARBA00022801"/>
    </source>
</evidence>
<dbReference type="NCBIfam" id="NF009682">
    <property type="entry name" value="PRK13203.1"/>
    <property type="match status" value="1"/>
</dbReference>
<reference evidence="6 7" key="1">
    <citation type="submission" date="2020-01" db="EMBL/GenBank/DDBJ databases">
        <title>Investigation of new actinobacteria for the biodesulphurisation of diesel fuel.</title>
        <authorList>
            <person name="Athi Narayanan S.M."/>
        </authorList>
    </citation>
    <scope>NUCLEOTIDE SEQUENCE [LARGE SCALE GENOMIC DNA]</scope>
    <source>
        <strain evidence="6 7">213E</strain>
    </source>
</reference>
<dbReference type="SUPFAM" id="SSF51278">
    <property type="entry name" value="Urease, beta-subunit"/>
    <property type="match status" value="1"/>
</dbReference>
<keyword evidence="7" id="KW-1185">Reference proteome</keyword>
<keyword evidence="2 4" id="KW-0378">Hydrolase</keyword>
<name>A0A7K3LPA8_9ACTN</name>
<dbReference type="EC" id="3.5.1.5" evidence="4"/>
<dbReference type="InterPro" id="IPR002026">
    <property type="entry name" value="Urease_gamma/gamma-beta_su"/>
</dbReference>
<dbReference type="AlphaFoldDB" id="A0A7K3LPA8"/>
<dbReference type="RefSeq" id="WP_083534116.1">
    <property type="nucleotide sequence ID" value="NZ_JAADZU010000029.1"/>
</dbReference>